<comment type="caution">
    <text evidence="1">The sequence shown here is derived from an EMBL/GenBank/DDBJ whole genome shotgun (WGS) entry which is preliminary data.</text>
</comment>
<name>A0A6L3ASS7_AZOBR</name>
<proteinExistence type="predicted"/>
<evidence type="ECO:0000313" key="2">
    <source>
        <dbReference type="Proteomes" id="UP000476837"/>
    </source>
</evidence>
<sequence>MTDYTAIVSDSLLLERTPADTSLACRSHEAALLVIDENGTVSIKTRTYVGGDGTPANEWHRRTLTYHLADAQNGARALDIDHLKTDLADGGRLSILIDCIRAGHSVEWDGSNHVGRLTEDAQDAERELRDLINDDAYTSTVEVWDAGAWLIGDNSDQDVLRELKLTTTATDADIAAVVDAQKGEIKRQGIVVAGDLENVIREVIERVREDEA</sequence>
<dbReference type="EMBL" id="QOKV01000029">
    <property type="protein sequence ID" value="KAA0678214.1"/>
    <property type="molecule type" value="Genomic_DNA"/>
</dbReference>
<organism evidence="1 2">
    <name type="scientific">Azospirillum brasilense</name>
    <dbReference type="NCBI Taxonomy" id="192"/>
    <lineage>
        <taxon>Bacteria</taxon>
        <taxon>Pseudomonadati</taxon>
        <taxon>Pseudomonadota</taxon>
        <taxon>Alphaproteobacteria</taxon>
        <taxon>Rhodospirillales</taxon>
        <taxon>Azospirillaceae</taxon>
        <taxon>Azospirillum</taxon>
    </lineage>
</organism>
<evidence type="ECO:0000313" key="1">
    <source>
        <dbReference type="EMBL" id="KAA0678214.1"/>
    </source>
</evidence>
<dbReference type="RefSeq" id="WP_149167804.1">
    <property type="nucleotide sequence ID" value="NZ_QOKV01000029.1"/>
</dbReference>
<reference evidence="1 2" key="1">
    <citation type="submission" date="2018-07" db="EMBL/GenBank/DDBJ databases">
        <title>Genome sequence of Roseomonas fauriae ATCC 49958.</title>
        <authorList>
            <person name="Sant'Anna F.H."/>
            <person name="Baldani J.I."/>
            <person name="Zilli J.E."/>
            <person name="Reis V.M."/>
            <person name="Hartmann A."/>
            <person name="Cruz L."/>
            <person name="de Souza E.M."/>
            <person name="de Oliveira Pedrosa F."/>
            <person name="Passaglia L.M.P."/>
        </authorList>
    </citation>
    <scope>NUCLEOTIDE SEQUENCE [LARGE SCALE GENOMIC DNA]</scope>
    <source>
        <strain evidence="1 2">ATCC 49958</strain>
    </source>
</reference>
<accession>A0A6L3ASS7</accession>
<gene>
    <name evidence="1" type="ORF">DS837_28265</name>
</gene>
<protein>
    <submittedName>
        <fullName evidence="1">Uncharacterized protein</fullName>
    </submittedName>
</protein>
<dbReference type="AlphaFoldDB" id="A0A6L3ASS7"/>
<dbReference type="Proteomes" id="UP000476837">
    <property type="component" value="Unassembled WGS sequence"/>
</dbReference>